<dbReference type="PANTHER" id="PTHR11476:SF7">
    <property type="entry name" value="HISTIDINE--TRNA LIGASE"/>
    <property type="match status" value="1"/>
</dbReference>
<gene>
    <name evidence="7" type="ORF">NEDG_01057</name>
</gene>
<keyword evidence="8" id="KW-1185">Reference proteome</keyword>
<dbReference type="GO" id="GO:1990825">
    <property type="term" value="F:sequence-specific mRNA binding"/>
    <property type="evidence" value="ECO:0007669"/>
    <property type="project" value="EnsemblFungi"/>
</dbReference>
<feature type="binding site" evidence="5">
    <location>
        <begin position="280"/>
        <end position="281"/>
    </location>
    <ligand>
        <name>L-histidine</name>
        <dbReference type="ChEBI" id="CHEBI:57595"/>
    </ligand>
</feature>
<dbReference type="InterPro" id="IPR006195">
    <property type="entry name" value="aa-tRNA-synth_II"/>
</dbReference>
<dbReference type="GO" id="GO:0000166">
    <property type="term" value="F:nucleotide binding"/>
    <property type="evidence" value="ECO:0007669"/>
    <property type="project" value="UniProtKB-KW"/>
</dbReference>
<dbReference type="PANTHER" id="PTHR11476">
    <property type="entry name" value="HISTIDYL-TRNA SYNTHETASE"/>
    <property type="match status" value="1"/>
</dbReference>
<dbReference type="VEuPathDB" id="MicrosporidiaDB:NEDG_01057"/>
<feature type="binding site" evidence="5">
    <location>
        <position position="105"/>
    </location>
    <ligand>
        <name>L-histidine</name>
        <dbReference type="ChEBI" id="CHEBI:57595"/>
    </ligand>
</feature>
<dbReference type="GO" id="GO:0006427">
    <property type="term" value="P:histidyl-tRNA aminoacylation"/>
    <property type="evidence" value="ECO:0007669"/>
    <property type="project" value="EnsemblFungi"/>
</dbReference>
<feature type="binding site" evidence="5">
    <location>
        <position position="121"/>
    </location>
    <ligand>
        <name>L-histidine</name>
        <dbReference type="ChEBI" id="CHEBI:57595"/>
    </ligand>
</feature>
<protein>
    <recommendedName>
        <fullName evidence="2">histidine--tRNA ligase</fullName>
        <ecNumber evidence="2">6.1.1.21</ecNumber>
    </recommendedName>
</protein>
<comment type="caution">
    <text evidence="7">The sequence shown here is derived from an EMBL/GenBank/DDBJ whole genome shotgun (WGS) entry which is preliminary data.</text>
</comment>
<dbReference type="Gene3D" id="3.30.930.10">
    <property type="entry name" value="Bira Bifunctional Protein, Domain 2"/>
    <property type="match status" value="1"/>
</dbReference>
<keyword evidence="3" id="KW-0547">Nucleotide-binding</keyword>
<evidence type="ECO:0000256" key="3">
    <source>
        <dbReference type="ARBA" id="ARBA00022741"/>
    </source>
</evidence>
<feature type="binding site" evidence="5">
    <location>
        <position position="125"/>
    </location>
    <ligand>
        <name>L-histidine</name>
        <dbReference type="ChEBI" id="CHEBI:57595"/>
    </ligand>
</feature>
<keyword evidence="7" id="KW-0436">Ligase</keyword>
<dbReference type="GO" id="GO:0005829">
    <property type="term" value="C:cytosol"/>
    <property type="evidence" value="ECO:0007669"/>
    <property type="project" value="TreeGrafter"/>
</dbReference>
<proteinExistence type="inferred from homology"/>
<evidence type="ECO:0000256" key="2">
    <source>
        <dbReference type="ARBA" id="ARBA00012815"/>
    </source>
</evidence>
<name>A0A177EAU8_9MICR</name>
<sequence>MENLKTPKGTRDYAGEERILLESIIKKTEDIYKARGGVPFDTPTFEIKSVLTNKYGEDSKLIYDLADQGGESCALRYDLTVPLARYLGQTKTLKMKRYQTGKVFRRDQPIMNKGRYREFFQSDFDIVGEYERMAADAEIVSSACEILKSFSEMMDNRAFELRINHRGLVDAIMEVCGIPAPLHRAIGSAVDKLDKLSWADVRCEMAEKGACDASIDKLAEYIKMKGPLSLIAQLKATEISNTPEGAQSLNDLERLYELLIVYGIDECVTLDLSLIRGLDYYTGLLLEGGYAGGEGSVIAGGRYDKLVSSMQEKTADTLAGAMASATIKKKTKPLPSVPCVGVSLGVSRLFGMVAAPSRRTYVDVLVCSVGAGLFEERMRTCVHLRKQGICAEYFMGTSGNFSRHSEYAELHGIPFLVLFGRKELEAKEYQIIWGERNDRQKQTVSLEELPAALRALIGQGSSV</sequence>
<dbReference type="OrthoDB" id="1906957at2759"/>
<dbReference type="Pfam" id="PF03129">
    <property type="entry name" value="HGTP_anticodon"/>
    <property type="match status" value="1"/>
</dbReference>
<dbReference type="InterPro" id="IPR004154">
    <property type="entry name" value="Anticodon-bd"/>
</dbReference>
<comment type="catalytic activity">
    <reaction evidence="4">
        <text>tRNA(His) + L-histidine + ATP = L-histidyl-tRNA(His) + AMP + diphosphate + H(+)</text>
        <dbReference type="Rhea" id="RHEA:17313"/>
        <dbReference type="Rhea" id="RHEA-COMP:9665"/>
        <dbReference type="Rhea" id="RHEA-COMP:9689"/>
        <dbReference type="ChEBI" id="CHEBI:15378"/>
        <dbReference type="ChEBI" id="CHEBI:30616"/>
        <dbReference type="ChEBI" id="CHEBI:33019"/>
        <dbReference type="ChEBI" id="CHEBI:57595"/>
        <dbReference type="ChEBI" id="CHEBI:78442"/>
        <dbReference type="ChEBI" id="CHEBI:78527"/>
        <dbReference type="ChEBI" id="CHEBI:456215"/>
        <dbReference type="EC" id="6.1.1.21"/>
    </reaction>
</comment>
<dbReference type="GO" id="GO:0005739">
    <property type="term" value="C:mitochondrion"/>
    <property type="evidence" value="ECO:0007669"/>
    <property type="project" value="EnsemblFungi"/>
</dbReference>
<dbReference type="Pfam" id="PF13393">
    <property type="entry name" value="tRNA-synt_His"/>
    <property type="match status" value="1"/>
</dbReference>
<dbReference type="Proteomes" id="UP000185944">
    <property type="component" value="Unassembled WGS sequence"/>
</dbReference>
<evidence type="ECO:0000256" key="5">
    <source>
        <dbReference type="PIRSR" id="PIRSR001549-1"/>
    </source>
</evidence>
<evidence type="ECO:0000256" key="1">
    <source>
        <dbReference type="ARBA" id="ARBA00008226"/>
    </source>
</evidence>
<dbReference type="InterPro" id="IPR004516">
    <property type="entry name" value="HisRS/HisZ"/>
</dbReference>
<dbReference type="AlphaFoldDB" id="A0A177EAU8"/>
<dbReference type="InterPro" id="IPR041715">
    <property type="entry name" value="HisRS-like_core"/>
</dbReference>
<dbReference type="SUPFAM" id="SSF52954">
    <property type="entry name" value="Class II aaRS ABD-related"/>
    <property type="match status" value="1"/>
</dbReference>
<dbReference type="EMBL" id="LTDL01000042">
    <property type="protein sequence ID" value="OAG28918.1"/>
    <property type="molecule type" value="Genomic_DNA"/>
</dbReference>
<evidence type="ECO:0000313" key="7">
    <source>
        <dbReference type="EMBL" id="OAG28918.1"/>
    </source>
</evidence>
<dbReference type="CDD" id="cd00773">
    <property type="entry name" value="HisRS-like_core"/>
    <property type="match status" value="1"/>
</dbReference>
<comment type="similarity">
    <text evidence="1">Belongs to the class-II aminoacyl-tRNA synthetase family.</text>
</comment>
<dbReference type="InterPro" id="IPR036621">
    <property type="entry name" value="Anticodon-bd_dom_sf"/>
</dbReference>
<dbReference type="PROSITE" id="PS50862">
    <property type="entry name" value="AA_TRNA_LIGASE_II"/>
    <property type="match status" value="1"/>
</dbReference>
<dbReference type="EC" id="6.1.1.21" evidence="2"/>
<dbReference type="GeneID" id="93647407"/>
<reference evidence="7 8" key="1">
    <citation type="submission" date="2016-02" db="EMBL/GenBank/DDBJ databases">
        <title>Discovery of a natural microsporidian pathogen with a broad tissue tropism in Caenorhabditis elegans.</title>
        <authorList>
            <person name="Luallen R.J."/>
            <person name="Reinke A.W."/>
            <person name="Tong L."/>
            <person name="Botts M.R."/>
            <person name="Felix M.-A."/>
            <person name="Troemel E.R."/>
        </authorList>
    </citation>
    <scope>NUCLEOTIDE SEQUENCE [LARGE SCALE GENOMIC DNA]</scope>
    <source>
        <strain evidence="7 8">JUm2807</strain>
    </source>
</reference>
<organism evidence="7 8">
    <name type="scientific">Nematocida displodere</name>
    <dbReference type="NCBI Taxonomy" id="1805483"/>
    <lineage>
        <taxon>Eukaryota</taxon>
        <taxon>Fungi</taxon>
        <taxon>Fungi incertae sedis</taxon>
        <taxon>Microsporidia</taxon>
        <taxon>Nematocida</taxon>
    </lineage>
</organism>
<evidence type="ECO:0000256" key="4">
    <source>
        <dbReference type="ARBA" id="ARBA00047639"/>
    </source>
</evidence>
<dbReference type="GO" id="GO:0032543">
    <property type="term" value="P:mitochondrial translation"/>
    <property type="evidence" value="ECO:0007669"/>
    <property type="project" value="EnsemblFungi"/>
</dbReference>
<feature type="binding site" evidence="5">
    <location>
        <position position="276"/>
    </location>
    <ligand>
        <name>L-histidine</name>
        <dbReference type="ChEBI" id="CHEBI:57595"/>
    </ligand>
</feature>
<dbReference type="PIRSF" id="PIRSF001549">
    <property type="entry name" value="His-tRNA_synth"/>
    <property type="match status" value="1"/>
</dbReference>
<feature type="domain" description="Aminoacyl-transfer RNA synthetases class-II family profile" evidence="6">
    <location>
        <begin position="1"/>
        <end position="353"/>
    </location>
</feature>
<dbReference type="SUPFAM" id="SSF55681">
    <property type="entry name" value="Class II aaRS and biotin synthetases"/>
    <property type="match status" value="1"/>
</dbReference>
<dbReference type="GO" id="GO:0004821">
    <property type="term" value="F:histidine-tRNA ligase activity"/>
    <property type="evidence" value="ECO:0007669"/>
    <property type="project" value="UniProtKB-EC"/>
</dbReference>
<evidence type="ECO:0000313" key="8">
    <source>
        <dbReference type="Proteomes" id="UP000185944"/>
    </source>
</evidence>
<evidence type="ECO:0000259" key="6">
    <source>
        <dbReference type="PROSITE" id="PS50862"/>
    </source>
</evidence>
<accession>A0A177EAU8</accession>
<dbReference type="RefSeq" id="XP_067543663.1">
    <property type="nucleotide sequence ID" value="XM_067688475.1"/>
</dbReference>
<feature type="binding site" evidence="5">
    <location>
        <begin position="78"/>
        <end position="80"/>
    </location>
    <ligand>
        <name>L-histidine</name>
        <dbReference type="ChEBI" id="CHEBI:57595"/>
    </ligand>
</feature>
<dbReference type="InterPro" id="IPR045864">
    <property type="entry name" value="aa-tRNA-synth_II/BPL/LPL"/>
</dbReference>
<dbReference type="STRING" id="1805483.A0A177EAU8"/>
<dbReference type="Gene3D" id="3.40.50.800">
    <property type="entry name" value="Anticodon-binding domain"/>
    <property type="match status" value="1"/>
</dbReference>
<keyword evidence="7" id="KW-0030">Aminoacyl-tRNA synthetase</keyword>